<dbReference type="EMBL" id="AZAC01000029">
    <property type="protein sequence ID" value="KIX12569.1"/>
    <property type="molecule type" value="Genomic_DNA"/>
</dbReference>
<dbReference type="OrthoDB" id="9806902at2"/>
<dbReference type="STRING" id="1429043.X474_18365"/>
<dbReference type="PATRIC" id="fig|1429043.3.peg.3884"/>
<organism evidence="2 3">
    <name type="scientific">Dethiosulfatarculus sandiegensis</name>
    <dbReference type="NCBI Taxonomy" id="1429043"/>
    <lineage>
        <taxon>Bacteria</taxon>
        <taxon>Pseudomonadati</taxon>
        <taxon>Thermodesulfobacteriota</taxon>
        <taxon>Desulfarculia</taxon>
        <taxon>Desulfarculales</taxon>
        <taxon>Desulfarculaceae</taxon>
        <taxon>Dethiosulfatarculus</taxon>
    </lineage>
</organism>
<evidence type="ECO:0000259" key="1">
    <source>
        <dbReference type="Pfam" id="PF12697"/>
    </source>
</evidence>
<dbReference type="InParanoid" id="A0A0D2J320"/>
<dbReference type="Proteomes" id="UP000032233">
    <property type="component" value="Unassembled WGS sequence"/>
</dbReference>
<reference evidence="2 3" key="1">
    <citation type="submission" date="2013-11" db="EMBL/GenBank/DDBJ databases">
        <title>Metagenomic analysis of a methanogenic consortium involved in long chain n-alkane degradation.</title>
        <authorList>
            <person name="Davidova I.A."/>
            <person name="Callaghan A.V."/>
            <person name="Wawrik B."/>
            <person name="Pruitt S."/>
            <person name="Marks C."/>
            <person name="Duncan K.E."/>
            <person name="Suflita J.M."/>
        </authorList>
    </citation>
    <scope>NUCLEOTIDE SEQUENCE [LARGE SCALE GENOMIC DNA]</scope>
    <source>
        <strain evidence="2 3">SPR</strain>
    </source>
</reference>
<dbReference type="InterPro" id="IPR029058">
    <property type="entry name" value="AB_hydrolase_fold"/>
</dbReference>
<dbReference type="Pfam" id="PF12697">
    <property type="entry name" value="Abhydrolase_6"/>
    <property type="match status" value="1"/>
</dbReference>
<dbReference type="RefSeq" id="WP_044350456.1">
    <property type="nucleotide sequence ID" value="NZ_AZAC01000029.1"/>
</dbReference>
<protein>
    <recommendedName>
        <fullName evidence="1">AB hydrolase-1 domain-containing protein</fullName>
    </recommendedName>
</protein>
<dbReference type="PANTHER" id="PTHR37017">
    <property type="entry name" value="AB HYDROLASE-1 DOMAIN-CONTAINING PROTEIN-RELATED"/>
    <property type="match status" value="1"/>
</dbReference>
<dbReference type="InterPro" id="IPR000073">
    <property type="entry name" value="AB_hydrolase_1"/>
</dbReference>
<comment type="caution">
    <text evidence="2">The sequence shown here is derived from an EMBL/GenBank/DDBJ whole genome shotgun (WGS) entry which is preliminary data.</text>
</comment>
<feature type="domain" description="AB hydrolase-1" evidence="1">
    <location>
        <begin position="5"/>
        <end position="228"/>
    </location>
</feature>
<dbReference type="Gene3D" id="3.40.50.1820">
    <property type="entry name" value="alpha/beta hydrolase"/>
    <property type="match status" value="1"/>
</dbReference>
<gene>
    <name evidence="2" type="ORF">X474_18365</name>
</gene>
<name>A0A0D2J320_9BACT</name>
<dbReference type="SUPFAM" id="SSF53474">
    <property type="entry name" value="alpha/beta-Hydrolases"/>
    <property type="match status" value="1"/>
</dbReference>
<keyword evidence="3" id="KW-1185">Reference proteome</keyword>
<proteinExistence type="predicted"/>
<accession>A0A0D2J320</accession>
<dbReference type="InterPro" id="IPR052897">
    <property type="entry name" value="Sec-Metab_Biosynth_Hydrolase"/>
</dbReference>
<evidence type="ECO:0000313" key="3">
    <source>
        <dbReference type="Proteomes" id="UP000032233"/>
    </source>
</evidence>
<evidence type="ECO:0000313" key="2">
    <source>
        <dbReference type="EMBL" id="KIX12569.1"/>
    </source>
</evidence>
<dbReference type="PANTHER" id="PTHR37017:SF11">
    <property type="entry name" value="ESTERASE_LIPASE_THIOESTERASE DOMAIN-CONTAINING PROTEIN"/>
    <property type="match status" value="1"/>
</dbReference>
<dbReference type="AlphaFoldDB" id="A0A0D2J320"/>
<sequence>MSEHFVLIHGAWHGGWCWDKVVKELEARGHTASAPTLPDPALGLNPADITLDDYVQSLAKVLNAQEKKVVLLGHSSAGIIMQAAAPLAADKISHLIFHNAFVLPHGMCQFDLVPPEVSQGMTQAAQASPDGCVPIMEDFVRTALMPEESKEVQDDLIGRLNTQPLGLFLGKIDKKPFDELLIPKSVLFCKDDASLPPGGYLDMAKNLGEYNLVELSGGHESLWSNPAFLTDGILKASGLA</sequence>